<dbReference type="PANTHER" id="PTHR35617">
    <property type="entry name" value="PHAGE_INTEGRASE DOMAIN-CONTAINING PROTEIN"/>
    <property type="match status" value="1"/>
</dbReference>
<evidence type="ECO:0000313" key="3">
    <source>
        <dbReference type="EMBL" id="CAC5421891.1"/>
    </source>
</evidence>
<dbReference type="AlphaFoldDB" id="A0A6J8ERX5"/>
<keyword evidence="4" id="KW-1185">Reference proteome</keyword>
<dbReference type="EMBL" id="CACVKT020009442">
    <property type="protein sequence ID" value="CAC5421891.1"/>
    <property type="molecule type" value="Genomic_DNA"/>
</dbReference>
<proteinExistence type="predicted"/>
<dbReference type="Gene3D" id="1.10.150.130">
    <property type="match status" value="1"/>
</dbReference>
<accession>A0A6J8ERX5</accession>
<dbReference type="OrthoDB" id="6090063at2759"/>
<sequence>MARIEEQDKQFDSMSTKMGKLFDLLQGKITDTGNEVSRSEHENQNMVTVEAVRAARRPHIPLNSAINDQQIAFDAKMKEKTDRNKQLAEVLPDNKRVTIGSQLGMGINNRRSMGTENFTRGFEIRISSNSSTDRDKTHFGQCEESSYYFIRGIKTYESVQLSTHSDSSNVAKKTLVHRASAKVSGKSNKTANTTKSTLSTKNKHLPSKSRSVLADSLTALHKNFRNKGTRKLLKASWRSCTQQDYACKFKKIHSWCSERETVPYAATLADCADLLSHLYTSGLQYPTIAGYRSMFSSLLPAIDNFPIGQHPYIIRLLRRVFNSRPPKVNLVPEWDLQKVLDMLQNSPFEPLLKADMKCSTYKVVFLTAITTFKRCSDIQALRLERLKIDMAEFRCSLCTFETCKFEDVIFHAIHTHANREICILKRSDDRKAYKRLTFPVVPEVEHKKEKIVLTNNEKQTINVVDLDEHLVLPANKSKTDSKNKDENQKPQKTIETCCQTEDINEDVVSIDTKNLEKIEKQFLIDILPFIPMALQYLHKNNQLAVWFLLFKCLANRFFHWTT</sequence>
<protein>
    <recommendedName>
        <fullName evidence="5">Tyr recombinase domain-containing protein</fullName>
    </recommendedName>
</protein>
<dbReference type="InterPro" id="IPR010998">
    <property type="entry name" value="Integrase_recombinase_N"/>
</dbReference>
<feature type="region of interest" description="Disordered" evidence="2">
    <location>
        <begin position="178"/>
        <end position="205"/>
    </location>
</feature>
<name>A0A6J8ERX5_MYTCO</name>
<dbReference type="GO" id="GO:0003677">
    <property type="term" value="F:DNA binding"/>
    <property type="evidence" value="ECO:0007669"/>
    <property type="project" value="UniProtKB-KW"/>
</dbReference>
<evidence type="ECO:0008006" key="5">
    <source>
        <dbReference type="Google" id="ProtNLM"/>
    </source>
</evidence>
<reference evidence="3 4" key="1">
    <citation type="submission" date="2020-06" db="EMBL/GenBank/DDBJ databases">
        <authorList>
            <person name="Li R."/>
            <person name="Bekaert M."/>
        </authorList>
    </citation>
    <scope>NUCLEOTIDE SEQUENCE [LARGE SCALE GENOMIC DNA]</scope>
    <source>
        <strain evidence="4">wild</strain>
    </source>
</reference>
<evidence type="ECO:0000256" key="1">
    <source>
        <dbReference type="ARBA" id="ARBA00023125"/>
    </source>
</evidence>
<dbReference type="Proteomes" id="UP000507470">
    <property type="component" value="Unassembled WGS sequence"/>
</dbReference>
<organism evidence="3 4">
    <name type="scientific">Mytilus coruscus</name>
    <name type="common">Sea mussel</name>
    <dbReference type="NCBI Taxonomy" id="42192"/>
    <lineage>
        <taxon>Eukaryota</taxon>
        <taxon>Metazoa</taxon>
        <taxon>Spiralia</taxon>
        <taxon>Lophotrochozoa</taxon>
        <taxon>Mollusca</taxon>
        <taxon>Bivalvia</taxon>
        <taxon>Autobranchia</taxon>
        <taxon>Pteriomorphia</taxon>
        <taxon>Mytilida</taxon>
        <taxon>Mytiloidea</taxon>
        <taxon>Mytilidae</taxon>
        <taxon>Mytilinae</taxon>
        <taxon>Mytilus</taxon>
    </lineage>
</organism>
<evidence type="ECO:0000256" key="2">
    <source>
        <dbReference type="SAM" id="MobiDB-lite"/>
    </source>
</evidence>
<dbReference type="PANTHER" id="PTHR35617:SF3">
    <property type="entry name" value="CORE-BINDING (CB) DOMAIN-CONTAINING PROTEIN"/>
    <property type="match status" value="1"/>
</dbReference>
<dbReference type="SUPFAM" id="SSF47823">
    <property type="entry name" value="lambda integrase-like, N-terminal domain"/>
    <property type="match status" value="1"/>
</dbReference>
<evidence type="ECO:0000313" key="4">
    <source>
        <dbReference type="Proteomes" id="UP000507470"/>
    </source>
</evidence>
<gene>
    <name evidence="3" type="ORF">MCOR_53975</name>
</gene>
<keyword evidence="1" id="KW-0238">DNA-binding</keyword>
<feature type="compositionally biased region" description="Low complexity" evidence="2">
    <location>
        <begin position="186"/>
        <end position="200"/>
    </location>
</feature>